<dbReference type="InterPro" id="IPR036322">
    <property type="entry name" value="WD40_repeat_dom_sf"/>
</dbReference>
<dbReference type="OrthoDB" id="340259at2759"/>
<evidence type="ECO:0000256" key="4">
    <source>
        <dbReference type="PROSITE-ProRule" id="PRU00221"/>
    </source>
</evidence>
<organism evidence="6">
    <name type="scientific">Microbotryum lychnidis-dioicae (strain p1A1 Lamole / MvSl-1064)</name>
    <name type="common">Anther smut fungus</name>
    <dbReference type="NCBI Taxonomy" id="683840"/>
    <lineage>
        <taxon>Eukaryota</taxon>
        <taxon>Fungi</taxon>
        <taxon>Dikarya</taxon>
        <taxon>Basidiomycota</taxon>
        <taxon>Pucciniomycotina</taxon>
        <taxon>Microbotryomycetes</taxon>
        <taxon>Microbotryales</taxon>
        <taxon>Microbotryaceae</taxon>
        <taxon>Microbotryum</taxon>
    </lineage>
</organism>
<keyword evidence="8" id="KW-1185">Reference proteome</keyword>
<dbReference type="InParanoid" id="U5H6M4"/>
<name>U5H6M4_USTV1</name>
<accession>U5H6M4</accession>
<feature type="repeat" description="WD" evidence="4">
    <location>
        <begin position="257"/>
        <end position="279"/>
    </location>
</feature>
<feature type="compositionally biased region" description="Polar residues" evidence="5">
    <location>
        <begin position="21"/>
        <end position="31"/>
    </location>
</feature>
<dbReference type="EMBL" id="GL541667">
    <property type="protein sequence ID" value="KDE06726.1"/>
    <property type="molecule type" value="Genomic_DNA"/>
</dbReference>
<reference evidence="6 8" key="3">
    <citation type="journal article" date="2015" name="BMC Genomics">
        <title>Sex and parasites: genomic and transcriptomic analysis of Microbotryum lychnidis-dioicae, the biotrophic and plant-castrating anther smut fungus.</title>
        <authorList>
            <person name="Perlin M.H."/>
            <person name="Amselem J."/>
            <person name="Fontanillas E."/>
            <person name="Toh S.S."/>
            <person name="Chen Z."/>
            <person name="Goldberg J."/>
            <person name="Duplessis S."/>
            <person name="Henrissat B."/>
            <person name="Young S."/>
            <person name="Zeng Q."/>
            <person name="Aguileta G."/>
            <person name="Petit E."/>
            <person name="Badouin H."/>
            <person name="Andrews J."/>
            <person name="Razeeq D."/>
            <person name="Gabaldon T."/>
            <person name="Quesneville H."/>
            <person name="Giraud T."/>
            <person name="Hood M.E."/>
            <person name="Schultz D.J."/>
            <person name="Cuomo C.A."/>
        </authorList>
    </citation>
    <scope>NUCLEOTIDE SEQUENCE [LARGE SCALE GENOMIC DNA]</scope>
    <source>
        <strain evidence="6">P1A1 Lamole</strain>
        <strain evidence="8">p1A1 Lamole</strain>
    </source>
</reference>
<gene>
    <name evidence="6" type="ORF">MVLG_02922</name>
</gene>
<dbReference type="HOGENOM" id="CLU_752713_0_0_1"/>
<dbReference type="InterPro" id="IPR040132">
    <property type="entry name" value="Tex1/THOC3"/>
</dbReference>
<dbReference type="OMA" id="WNADGRH"/>
<dbReference type="Proteomes" id="UP000017200">
    <property type="component" value="Unassembled WGS sequence"/>
</dbReference>
<evidence type="ECO:0000313" key="8">
    <source>
        <dbReference type="Proteomes" id="UP000017200"/>
    </source>
</evidence>
<reference evidence="6" key="2">
    <citation type="submission" date="2010-11" db="EMBL/GenBank/DDBJ databases">
        <authorList>
            <consortium name="The Broad Institute Genome Sequencing Platform"/>
            <person name="Earl A."/>
            <person name="Ward D."/>
            <person name="Feldgarden M."/>
            <person name="Gevers D."/>
            <person name="Butler R."/>
            <person name="Young S.K."/>
            <person name="Zeng Q."/>
            <person name="Gargeya S."/>
            <person name="Fitzgerald M."/>
            <person name="Haas B."/>
            <person name="Abouelleil A."/>
            <person name="Alvarado L."/>
            <person name="Arachchi H.M."/>
            <person name="Berlin A."/>
            <person name="Brown A."/>
            <person name="Chapman S.B."/>
            <person name="Chen Z."/>
            <person name="Dunbar C."/>
            <person name="Freedman E."/>
            <person name="Gearin G."/>
            <person name="Gellesch M."/>
            <person name="Goldberg J."/>
            <person name="Griggs A."/>
            <person name="Gujja S."/>
            <person name="Heilman E."/>
            <person name="Heiman D."/>
            <person name="Howarth C."/>
            <person name="Larson L."/>
            <person name="Lui A."/>
            <person name="MacDonald P.J.P."/>
            <person name="Mehta T."/>
            <person name="Montmayeur A."/>
            <person name="Murphy C."/>
            <person name="Neiman D."/>
            <person name="Pearson M."/>
            <person name="Priest M."/>
            <person name="Roberts A."/>
            <person name="Saif S."/>
            <person name="Shea T."/>
            <person name="Shenoy N."/>
            <person name="Sisk P."/>
            <person name="Stolte C."/>
            <person name="Sykes S."/>
            <person name="White J."/>
            <person name="Yandava C."/>
            <person name="Wortman J."/>
            <person name="Nusbaum C."/>
            <person name="Birren B."/>
        </authorList>
    </citation>
    <scope>NUCLEOTIDE SEQUENCE</scope>
    <source>
        <strain evidence="6">P1A1 Lamole</strain>
    </source>
</reference>
<feature type="compositionally biased region" description="Polar residues" evidence="5">
    <location>
        <begin position="1"/>
        <end position="12"/>
    </location>
</feature>
<dbReference type="InterPro" id="IPR001680">
    <property type="entry name" value="WD40_rpt"/>
</dbReference>
<comment type="similarity">
    <text evidence="3">Belongs to the THOC3 family.</text>
</comment>
<evidence type="ECO:0000256" key="1">
    <source>
        <dbReference type="ARBA" id="ARBA00022574"/>
    </source>
</evidence>
<dbReference type="PANTHER" id="PTHR22839:SF0">
    <property type="entry name" value="THO COMPLEX SUBUNIT 3"/>
    <property type="match status" value="1"/>
</dbReference>
<dbReference type="GO" id="GO:0006406">
    <property type="term" value="P:mRNA export from nucleus"/>
    <property type="evidence" value="ECO:0007669"/>
    <property type="project" value="InterPro"/>
</dbReference>
<evidence type="ECO:0000313" key="7">
    <source>
        <dbReference type="EnsemblFungi" id="MVLG_02922T0"/>
    </source>
</evidence>
<dbReference type="InterPro" id="IPR015943">
    <property type="entry name" value="WD40/YVTN_repeat-like_dom_sf"/>
</dbReference>
<evidence type="ECO:0000256" key="2">
    <source>
        <dbReference type="ARBA" id="ARBA00022737"/>
    </source>
</evidence>
<dbReference type="PROSITE" id="PS50294">
    <property type="entry name" value="WD_REPEATS_REGION"/>
    <property type="match status" value="1"/>
</dbReference>
<dbReference type="PROSITE" id="PS50082">
    <property type="entry name" value="WD_REPEATS_2"/>
    <property type="match status" value="2"/>
</dbReference>
<reference evidence="8" key="1">
    <citation type="submission" date="2010-11" db="EMBL/GenBank/DDBJ databases">
        <title>The genome sequence of Microbotryum violaceum strain p1A1 Lamole.</title>
        <authorList>
            <person name="Cuomo C."/>
            <person name="Perlin M."/>
            <person name="Young S.K."/>
            <person name="Zeng Q."/>
            <person name="Gargeya S."/>
            <person name="Alvarado L."/>
            <person name="Berlin A."/>
            <person name="Chapman S.B."/>
            <person name="Chen Z."/>
            <person name="Freedman E."/>
            <person name="Gellesch M."/>
            <person name="Goldberg J."/>
            <person name="Griggs A."/>
            <person name="Gujja S."/>
            <person name="Heilman E."/>
            <person name="Heiman D."/>
            <person name="Howarth C."/>
            <person name="Mehta T."/>
            <person name="Neiman D."/>
            <person name="Pearson M."/>
            <person name="Roberts A."/>
            <person name="Saif S."/>
            <person name="Shea T."/>
            <person name="Shenoy N."/>
            <person name="Sisk P."/>
            <person name="Stolte C."/>
            <person name="Sykes S."/>
            <person name="White J."/>
            <person name="Yandava C."/>
            <person name="Haas B."/>
            <person name="Nusbaum C."/>
            <person name="Birren B."/>
        </authorList>
    </citation>
    <scope>NUCLEOTIDE SEQUENCE [LARGE SCALE GENOMIC DNA]</scope>
    <source>
        <strain evidence="8">p1A1 Lamole</strain>
    </source>
</reference>
<dbReference type="Pfam" id="PF00400">
    <property type="entry name" value="WD40"/>
    <property type="match status" value="4"/>
</dbReference>
<sequence>MYHRAQPQSSLPSRPGHATPSYRSSAPNVNVLSRAAPTTTTTSVPTLPSTTTPTTTAAAGPSTSSAHPLSKLPTARLLGHRAVVRSLAWNADGRRLASGSVDKSLRVWVPEKDLKTSVDYRGHVGEVSCVKWEPTHPERLATCSGLKGDKQLHFWDMRQDKPTNSVDTDGSTIHLTWSPDGETIILSSRYDVVTWIDVKTHQIIKKKVMPTETNEPIFTHNGKILMTAIEGNLNIADFPSEDEIHQVRISPAMTTVLDLDPRGRYVAAGSNDNLVTLWETDEFCCVSSMGAHEDPIRACRFSHDGQYLATSAAASGSDDKIIISEIPSLSRAHVISTPQPVEALAWHPSKTIMAYAAGENGAIRIFGL</sequence>
<dbReference type="AlphaFoldDB" id="U5H6M4"/>
<evidence type="ECO:0000256" key="3">
    <source>
        <dbReference type="ARBA" id="ARBA00046343"/>
    </source>
</evidence>
<dbReference type="EnsemblFungi" id="MVLG_02922T0">
    <property type="protein sequence ID" value="MVLG_02922T0"/>
    <property type="gene ID" value="MVLG_02922"/>
</dbReference>
<dbReference type="PANTHER" id="PTHR22839">
    <property type="entry name" value="THO COMPLEX SUBUNIT 3 THO3"/>
    <property type="match status" value="1"/>
</dbReference>
<proteinExistence type="inferred from homology"/>
<dbReference type="SMART" id="SM00320">
    <property type="entry name" value="WD40"/>
    <property type="match status" value="5"/>
</dbReference>
<keyword evidence="2" id="KW-0677">Repeat</keyword>
<dbReference type="GO" id="GO:0000445">
    <property type="term" value="C:THO complex part of transcription export complex"/>
    <property type="evidence" value="ECO:0007669"/>
    <property type="project" value="TreeGrafter"/>
</dbReference>
<evidence type="ECO:0000313" key="6">
    <source>
        <dbReference type="EMBL" id="KDE06726.1"/>
    </source>
</evidence>
<dbReference type="SUPFAM" id="SSF50978">
    <property type="entry name" value="WD40 repeat-like"/>
    <property type="match status" value="1"/>
</dbReference>
<feature type="region of interest" description="Disordered" evidence="5">
    <location>
        <begin position="1"/>
        <end position="70"/>
    </location>
</feature>
<keyword evidence="1 4" id="KW-0853">WD repeat</keyword>
<dbReference type="STRING" id="683840.U5H6M4"/>
<dbReference type="EMBL" id="AEIJ01000273">
    <property type="status" value="NOT_ANNOTATED_CDS"/>
    <property type="molecule type" value="Genomic_DNA"/>
</dbReference>
<reference evidence="7" key="4">
    <citation type="submission" date="2015-06" db="UniProtKB">
        <authorList>
            <consortium name="EnsemblFungi"/>
        </authorList>
    </citation>
    <scope>IDENTIFICATION</scope>
</reference>
<dbReference type="FunCoup" id="U5H6M4">
    <property type="interactions" value="525"/>
</dbReference>
<feature type="compositionally biased region" description="Low complexity" evidence="5">
    <location>
        <begin position="33"/>
        <end position="68"/>
    </location>
</feature>
<evidence type="ECO:0000256" key="5">
    <source>
        <dbReference type="SAM" id="MobiDB-lite"/>
    </source>
</evidence>
<dbReference type="Gene3D" id="2.130.10.10">
    <property type="entry name" value="YVTN repeat-like/Quinoprotein amine dehydrogenase"/>
    <property type="match status" value="2"/>
</dbReference>
<protein>
    <submittedName>
        <fullName evidence="6 7">Uncharacterized protein</fullName>
    </submittedName>
</protein>
<feature type="repeat" description="WD" evidence="4">
    <location>
        <begin position="77"/>
        <end position="108"/>
    </location>
</feature>